<evidence type="ECO:0000256" key="2">
    <source>
        <dbReference type="ARBA" id="ARBA00004921"/>
    </source>
</evidence>
<keyword evidence="6" id="KW-0560">Oxidoreductase</keyword>
<dbReference type="PANTHER" id="PTHR43161">
    <property type="entry name" value="SORBITOL DEHYDROGENASE"/>
    <property type="match status" value="1"/>
</dbReference>
<dbReference type="SUPFAM" id="SSF51735">
    <property type="entry name" value="NAD(P)-binding Rossmann-fold domains"/>
    <property type="match status" value="1"/>
</dbReference>
<dbReference type="InterPro" id="IPR013154">
    <property type="entry name" value="ADH-like_N"/>
</dbReference>
<keyword evidence="5 8" id="KW-0862">Zinc</keyword>
<dbReference type="Pfam" id="PF00107">
    <property type="entry name" value="ADH_zinc_N"/>
    <property type="match status" value="1"/>
</dbReference>
<evidence type="ECO:0000259" key="9">
    <source>
        <dbReference type="SMART" id="SM00829"/>
    </source>
</evidence>
<evidence type="ECO:0000256" key="4">
    <source>
        <dbReference type="ARBA" id="ARBA00022723"/>
    </source>
</evidence>
<comment type="cofactor">
    <cofactor evidence="1 8">
        <name>Zn(2+)</name>
        <dbReference type="ChEBI" id="CHEBI:29105"/>
    </cofactor>
</comment>
<evidence type="ECO:0000256" key="8">
    <source>
        <dbReference type="RuleBase" id="RU361277"/>
    </source>
</evidence>
<keyword evidence="4 8" id="KW-0479">Metal-binding</keyword>
<comment type="pathway">
    <text evidence="2">Carbohydrate degradation.</text>
</comment>
<proteinExistence type="inferred from homology"/>
<evidence type="ECO:0000256" key="5">
    <source>
        <dbReference type="ARBA" id="ARBA00022833"/>
    </source>
</evidence>
<evidence type="ECO:0000256" key="1">
    <source>
        <dbReference type="ARBA" id="ARBA00001947"/>
    </source>
</evidence>
<dbReference type="GO" id="GO:0006062">
    <property type="term" value="P:sorbitol catabolic process"/>
    <property type="evidence" value="ECO:0007669"/>
    <property type="project" value="TreeGrafter"/>
</dbReference>
<dbReference type="Pfam" id="PF08240">
    <property type="entry name" value="ADH_N"/>
    <property type="match status" value="1"/>
</dbReference>
<feature type="domain" description="Enoyl reductase (ER)" evidence="9">
    <location>
        <begin position="49"/>
        <end position="383"/>
    </location>
</feature>
<dbReference type="InterPro" id="IPR013149">
    <property type="entry name" value="ADH-like_C"/>
</dbReference>
<dbReference type="EMBL" id="FJOG01000027">
    <property type="protein sequence ID" value="CZR64531.1"/>
    <property type="molecule type" value="Genomic_DNA"/>
</dbReference>
<sequence>MPNAIDSSAVLAQQTPALPPKTLTKRVELNGDATHVSEENQVFVLRQKGEFFYETRRTPELPTSKHVLVKVLATGICGSDVHYWKHGEIGPFVVREPLVLGHESAGIVVKCGSEARTLKTGDRVAIEPGVPCRTCAFCRGGKYNLCDEMRFAATPPIDGTLATYYTVPEDFCFGLPEHISIEEGALVEPLSIAVHCTKLANITMGQTVLVMGAGPIGLLCCAVAKAFGASVVIATDIVDTRLEFAQRYAATHTYKMQSWSAEKNSESILSKGGIPAGADVVIDATGVESCIASGVFALKKGGTFIQAGLGASNIVFPVGELCSKEGIYKTSFRYGPGDYALAIELLESKRVDVKALITHSYEFESAEQAFAETGKNGGIKSIIYGPRK</sequence>
<dbReference type="SUPFAM" id="SSF50129">
    <property type="entry name" value="GroES-like"/>
    <property type="match status" value="1"/>
</dbReference>
<dbReference type="InterPro" id="IPR045306">
    <property type="entry name" value="SDH-like"/>
</dbReference>
<dbReference type="SMART" id="SM00829">
    <property type="entry name" value="PKS_ER"/>
    <property type="match status" value="1"/>
</dbReference>
<dbReference type="OrthoDB" id="3941538at2759"/>
<dbReference type="PANTHER" id="PTHR43161:SF3">
    <property type="entry name" value="D-XYLULOSE REDUCTASE"/>
    <property type="match status" value="1"/>
</dbReference>
<name>A0A1L7XHN2_9HELO</name>
<organism evidence="10 11">
    <name type="scientific">Phialocephala subalpina</name>
    <dbReference type="NCBI Taxonomy" id="576137"/>
    <lineage>
        <taxon>Eukaryota</taxon>
        <taxon>Fungi</taxon>
        <taxon>Dikarya</taxon>
        <taxon>Ascomycota</taxon>
        <taxon>Pezizomycotina</taxon>
        <taxon>Leotiomycetes</taxon>
        <taxon>Helotiales</taxon>
        <taxon>Mollisiaceae</taxon>
        <taxon>Phialocephala</taxon>
        <taxon>Phialocephala fortinii species complex</taxon>
    </lineage>
</organism>
<dbReference type="Gene3D" id="3.40.50.720">
    <property type="entry name" value="NAD(P)-binding Rossmann-like Domain"/>
    <property type="match status" value="1"/>
</dbReference>
<dbReference type="Proteomes" id="UP000184330">
    <property type="component" value="Unassembled WGS sequence"/>
</dbReference>
<dbReference type="InterPro" id="IPR020843">
    <property type="entry name" value="ER"/>
</dbReference>
<dbReference type="InterPro" id="IPR036291">
    <property type="entry name" value="NAD(P)-bd_dom_sf"/>
</dbReference>
<evidence type="ECO:0000256" key="6">
    <source>
        <dbReference type="ARBA" id="ARBA00023002"/>
    </source>
</evidence>
<dbReference type="STRING" id="576137.A0A1L7XHN2"/>
<keyword evidence="11" id="KW-1185">Reference proteome</keyword>
<dbReference type="InterPro" id="IPR002328">
    <property type="entry name" value="ADH_Zn_CS"/>
</dbReference>
<protein>
    <submittedName>
        <fullName evidence="10">Related to xylitol dehydrogenase</fullName>
    </submittedName>
</protein>
<evidence type="ECO:0000256" key="3">
    <source>
        <dbReference type="ARBA" id="ARBA00008072"/>
    </source>
</evidence>
<reference evidence="10 11" key="1">
    <citation type="submission" date="2016-03" db="EMBL/GenBank/DDBJ databases">
        <authorList>
            <person name="Ploux O."/>
        </authorList>
    </citation>
    <scope>NUCLEOTIDE SEQUENCE [LARGE SCALE GENOMIC DNA]</scope>
    <source>
        <strain evidence="10 11">UAMH 11012</strain>
    </source>
</reference>
<dbReference type="Gene3D" id="3.90.180.10">
    <property type="entry name" value="Medium-chain alcohol dehydrogenases, catalytic domain"/>
    <property type="match status" value="1"/>
</dbReference>
<evidence type="ECO:0000256" key="7">
    <source>
        <dbReference type="ARBA" id="ARBA00023027"/>
    </source>
</evidence>
<dbReference type="CDD" id="cd05285">
    <property type="entry name" value="sorbitol_DH"/>
    <property type="match status" value="1"/>
</dbReference>
<dbReference type="PROSITE" id="PS00059">
    <property type="entry name" value="ADH_ZINC"/>
    <property type="match status" value="1"/>
</dbReference>
<keyword evidence="7" id="KW-0520">NAD</keyword>
<evidence type="ECO:0000313" key="11">
    <source>
        <dbReference type="Proteomes" id="UP000184330"/>
    </source>
</evidence>
<evidence type="ECO:0000313" key="10">
    <source>
        <dbReference type="EMBL" id="CZR64531.1"/>
    </source>
</evidence>
<dbReference type="InterPro" id="IPR011032">
    <property type="entry name" value="GroES-like_sf"/>
</dbReference>
<dbReference type="FunFam" id="3.40.50.720:FF:000068">
    <property type="entry name" value="Sorbitol dehydrogenase"/>
    <property type="match status" value="1"/>
</dbReference>
<accession>A0A1L7XHN2</accession>
<gene>
    <name evidence="10" type="ORF">PAC_14429</name>
</gene>
<dbReference type="GO" id="GO:0003939">
    <property type="term" value="F:L-iditol 2-dehydrogenase (NAD+) activity"/>
    <property type="evidence" value="ECO:0007669"/>
    <property type="project" value="TreeGrafter"/>
</dbReference>
<comment type="similarity">
    <text evidence="3 8">Belongs to the zinc-containing alcohol dehydrogenase family.</text>
</comment>
<dbReference type="GO" id="GO:0008270">
    <property type="term" value="F:zinc ion binding"/>
    <property type="evidence" value="ECO:0007669"/>
    <property type="project" value="InterPro"/>
</dbReference>
<dbReference type="AlphaFoldDB" id="A0A1L7XHN2"/>